<dbReference type="AlphaFoldDB" id="A0A9W6CZE3"/>
<accession>A0A9W6CZE3</accession>
<feature type="binding site" evidence="14">
    <location>
        <position position="157"/>
    </location>
    <ligand>
        <name>NAD(+)</name>
        <dbReference type="ChEBI" id="CHEBI:57540"/>
    </ligand>
</feature>
<evidence type="ECO:0000313" key="17">
    <source>
        <dbReference type="Proteomes" id="UP001144372"/>
    </source>
</evidence>
<comment type="caution">
    <text evidence="14">Lacks conserved residue(s) required for the propagation of feature annotation.</text>
</comment>
<organism evidence="16 17">
    <name type="scientific">Desulforhabdus amnigena</name>
    <dbReference type="NCBI Taxonomy" id="40218"/>
    <lineage>
        <taxon>Bacteria</taxon>
        <taxon>Pseudomonadati</taxon>
        <taxon>Thermodesulfobacteriota</taxon>
        <taxon>Syntrophobacteria</taxon>
        <taxon>Syntrophobacterales</taxon>
        <taxon>Syntrophobacteraceae</taxon>
        <taxon>Desulforhabdus</taxon>
    </lineage>
</organism>
<evidence type="ECO:0000256" key="5">
    <source>
        <dbReference type="ARBA" id="ARBA00022705"/>
    </source>
</evidence>
<gene>
    <name evidence="14 16" type="primary">ligA</name>
    <name evidence="16" type="ORF">DAMNIGENAA_05300</name>
</gene>
<evidence type="ECO:0000256" key="8">
    <source>
        <dbReference type="ARBA" id="ARBA00022833"/>
    </source>
</evidence>
<dbReference type="InterPro" id="IPR010994">
    <property type="entry name" value="RuvA_2-like"/>
</dbReference>
<feature type="binding site" evidence="14">
    <location>
        <begin position="98"/>
        <end position="99"/>
    </location>
    <ligand>
        <name>NAD(+)</name>
        <dbReference type="ChEBI" id="CHEBI:57540"/>
    </ligand>
</feature>
<evidence type="ECO:0000256" key="10">
    <source>
        <dbReference type="ARBA" id="ARBA00023027"/>
    </source>
</evidence>
<sequence length="727" mass="80810">MARNRTSLFEKPVEHLSREEAVSELAELAELIAYHDRLYYGKDQPEITDAEYDVLRRRNDAIESRFPELIRSDSPSRRVGAAPAAGFRKVRHSVPMLSLGNAFARQDIVDWLEGIRNFLLELRDLSIPIEIDCEPKIDGVSLGIRYESGRYVCAATRGNGLEGEDVTANVKTIGEIPQYLLGEGWPDILEVRGEVYMNDEDFLKLNEQQEQSGGKVFANPRNAAAGSLRQLDARVTASRPLRFYAYAWGEISQPFASTQWEAREKLRSWGFHLNEPSRLVEVVGADLSALSSYYEDLQIQRSGLGFSIDGAVLKINPLDWQSRLGFVSRSPRWAIAWKFPPEQAVSVVESIQCQVGRTGKITPVAHLKPVNVGGVLVQRATLHNADEIARKDIRVGDTVIIQRAGDVIPQVVAAVTEQRPAWSRPYKFPTECPVCGSLLVREEGQADTYCTGGLICSAQIVERLKHFVSRDAFNIEGMGEKNIELFYEKGLIKTPVDLFTLEARDGREGLPPLREWEGWGEVSARKLFDMIQRARTISLDRFIYALGIHQVGQATARLLARHYLTLAKWRSSLEAAKKRSSDDYADLLSISGIGESVLDDLLGFIAEPHNREILDRLTLPGENGRPLVMVTDFELPPTTSPVAGKTVVFTGKLETMTRNEAKAQAEALGANVAGSISRKTDYVVVGPGAGSKEKKARELGLNILTEEEWLDLIRSGSERPATEGDVV</sequence>
<feature type="domain" description="BRCT" evidence="15">
    <location>
        <begin position="637"/>
        <end position="710"/>
    </location>
</feature>
<dbReference type="FunFam" id="3.30.470.30:FF:000001">
    <property type="entry name" value="DNA ligase"/>
    <property type="match status" value="1"/>
</dbReference>
<evidence type="ECO:0000256" key="4">
    <source>
        <dbReference type="ARBA" id="ARBA00022598"/>
    </source>
</evidence>
<dbReference type="SUPFAM" id="SSF47781">
    <property type="entry name" value="RuvA domain 2-like"/>
    <property type="match status" value="1"/>
</dbReference>
<dbReference type="InterPro" id="IPR033136">
    <property type="entry name" value="DNA_ligase_CS"/>
</dbReference>
<dbReference type="SMART" id="SM00532">
    <property type="entry name" value="LIGANc"/>
    <property type="match status" value="1"/>
</dbReference>
<dbReference type="Gene3D" id="1.10.150.20">
    <property type="entry name" value="5' to 3' exonuclease, C-terminal subdomain"/>
    <property type="match status" value="2"/>
</dbReference>
<dbReference type="PANTHER" id="PTHR23389:SF9">
    <property type="entry name" value="DNA LIGASE"/>
    <property type="match status" value="1"/>
</dbReference>
<comment type="cofactor">
    <cofactor evidence="14">
        <name>Mg(2+)</name>
        <dbReference type="ChEBI" id="CHEBI:18420"/>
    </cofactor>
    <cofactor evidence="14">
        <name>Mn(2+)</name>
        <dbReference type="ChEBI" id="CHEBI:29035"/>
    </cofactor>
</comment>
<keyword evidence="14" id="KW-0464">Manganese</keyword>
<dbReference type="PANTHER" id="PTHR23389">
    <property type="entry name" value="CHROMOSOME TRANSMISSION FIDELITY FACTOR 18"/>
    <property type="match status" value="1"/>
</dbReference>
<dbReference type="PROSITE" id="PS50172">
    <property type="entry name" value="BRCT"/>
    <property type="match status" value="1"/>
</dbReference>
<protein>
    <recommendedName>
        <fullName evidence="3 14">DNA ligase</fullName>
        <ecNumber evidence="2 14">6.5.1.2</ecNumber>
    </recommendedName>
    <alternativeName>
        <fullName evidence="14">Polydeoxyribonucleotide synthase [NAD(+)]</fullName>
    </alternativeName>
</protein>
<keyword evidence="17" id="KW-1185">Reference proteome</keyword>
<keyword evidence="8 14" id="KW-0862">Zinc</keyword>
<feature type="binding site" evidence="14">
    <location>
        <position position="314"/>
    </location>
    <ligand>
        <name>NAD(+)</name>
        <dbReference type="ChEBI" id="CHEBI:57540"/>
    </ligand>
</feature>
<dbReference type="InterPro" id="IPR004149">
    <property type="entry name" value="Znf_DNAligase_C4"/>
</dbReference>
<dbReference type="CDD" id="cd17748">
    <property type="entry name" value="BRCT_DNA_ligase_like"/>
    <property type="match status" value="1"/>
</dbReference>
<comment type="similarity">
    <text evidence="13 14">Belongs to the NAD-dependent DNA ligase family. LigA subfamily.</text>
</comment>
<dbReference type="InterPro" id="IPR004150">
    <property type="entry name" value="NAD_DNA_ligase_OB"/>
</dbReference>
<dbReference type="SMART" id="SM00292">
    <property type="entry name" value="BRCT"/>
    <property type="match status" value="1"/>
</dbReference>
<dbReference type="Proteomes" id="UP001144372">
    <property type="component" value="Unassembled WGS sequence"/>
</dbReference>
<feature type="binding site" evidence="14">
    <location>
        <position position="134"/>
    </location>
    <ligand>
        <name>NAD(+)</name>
        <dbReference type="ChEBI" id="CHEBI:57540"/>
    </ligand>
</feature>
<dbReference type="SUPFAM" id="SSF50249">
    <property type="entry name" value="Nucleic acid-binding proteins"/>
    <property type="match status" value="1"/>
</dbReference>
<dbReference type="FunFam" id="2.40.50.140:FF:000012">
    <property type="entry name" value="DNA ligase"/>
    <property type="match status" value="1"/>
</dbReference>
<dbReference type="SUPFAM" id="SSF56091">
    <property type="entry name" value="DNA ligase/mRNA capping enzyme, catalytic domain"/>
    <property type="match status" value="1"/>
</dbReference>
<evidence type="ECO:0000256" key="14">
    <source>
        <dbReference type="HAMAP-Rule" id="MF_01588"/>
    </source>
</evidence>
<dbReference type="EC" id="6.5.1.2" evidence="2 14"/>
<dbReference type="RefSeq" id="WP_281792114.1">
    <property type="nucleotide sequence ID" value="NZ_BSDR01000001.1"/>
</dbReference>
<comment type="caution">
    <text evidence="16">The sequence shown here is derived from an EMBL/GenBank/DDBJ whole genome shotgun (WGS) entry which is preliminary data.</text>
</comment>
<dbReference type="GO" id="GO:0005829">
    <property type="term" value="C:cytosol"/>
    <property type="evidence" value="ECO:0007669"/>
    <property type="project" value="TreeGrafter"/>
</dbReference>
<feature type="binding site" evidence="14">
    <location>
        <position position="338"/>
    </location>
    <ligand>
        <name>NAD(+)</name>
        <dbReference type="ChEBI" id="CHEBI:57540"/>
    </ligand>
</feature>
<dbReference type="GO" id="GO:0006260">
    <property type="term" value="P:DNA replication"/>
    <property type="evidence" value="ECO:0007669"/>
    <property type="project" value="UniProtKB-KW"/>
</dbReference>
<dbReference type="Gene3D" id="6.20.10.30">
    <property type="match status" value="1"/>
</dbReference>
<evidence type="ECO:0000256" key="3">
    <source>
        <dbReference type="ARBA" id="ARBA00013308"/>
    </source>
</evidence>
<evidence type="ECO:0000256" key="2">
    <source>
        <dbReference type="ARBA" id="ARBA00012722"/>
    </source>
</evidence>
<feature type="binding site" evidence="14">
    <location>
        <position position="456"/>
    </location>
    <ligand>
        <name>Zn(2+)</name>
        <dbReference type="ChEBI" id="CHEBI:29105"/>
    </ligand>
</feature>
<dbReference type="InterPro" id="IPR013839">
    <property type="entry name" value="DNAligase_adenylation"/>
</dbReference>
<feature type="binding site" evidence="14">
    <location>
        <position position="435"/>
    </location>
    <ligand>
        <name>Zn(2+)</name>
        <dbReference type="ChEBI" id="CHEBI:29105"/>
    </ligand>
</feature>
<evidence type="ECO:0000256" key="9">
    <source>
        <dbReference type="ARBA" id="ARBA00022842"/>
    </source>
</evidence>
<dbReference type="GO" id="GO:0003911">
    <property type="term" value="F:DNA ligase (NAD+) activity"/>
    <property type="evidence" value="ECO:0007669"/>
    <property type="project" value="UniProtKB-UniRule"/>
</dbReference>
<dbReference type="CDD" id="cd00114">
    <property type="entry name" value="LIGANc"/>
    <property type="match status" value="1"/>
</dbReference>
<dbReference type="Pfam" id="PF01653">
    <property type="entry name" value="DNA_ligase_aden"/>
    <property type="match status" value="1"/>
</dbReference>
<evidence type="ECO:0000256" key="11">
    <source>
        <dbReference type="ARBA" id="ARBA00023204"/>
    </source>
</evidence>
<dbReference type="Gene3D" id="2.40.50.140">
    <property type="entry name" value="Nucleic acid-binding proteins"/>
    <property type="match status" value="1"/>
</dbReference>
<feature type="binding site" evidence="14">
    <location>
        <position position="432"/>
    </location>
    <ligand>
        <name>Zn(2+)</name>
        <dbReference type="ChEBI" id="CHEBI:29105"/>
    </ligand>
</feature>
<feature type="active site" description="N6-AMP-lysine intermediate" evidence="14">
    <location>
        <position position="136"/>
    </location>
</feature>
<dbReference type="InterPro" id="IPR041663">
    <property type="entry name" value="DisA/LigA_HHH"/>
</dbReference>
<dbReference type="Pfam" id="PF03120">
    <property type="entry name" value="OB_DNA_ligase"/>
    <property type="match status" value="1"/>
</dbReference>
<dbReference type="SUPFAM" id="SSF52113">
    <property type="entry name" value="BRCT domain"/>
    <property type="match status" value="1"/>
</dbReference>
<evidence type="ECO:0000259" key="15">
    <source>
        <dbReference type="PROSITE" id="PS50172"/>
    </source>
</evidence>
<dbReference type="InterPro" id="IPR013840">
    <property type="entry name" value="DNAligase_N"/>
</dbReference>
<dbReference type="Gene3D" id="1.10.287.610">
    <property type="entry name" value="Helix hairpin bin"/>
    <property type="match status" value="1"/>
</dbReference>
<evidence type="ECO:0000256" key="13">
    <source>
        <dbReference type="ARBA" id="ARBA00060881"/>
    </source>
</evidence>
<dbReference type="NCBIfam" id="TIGR00575">
    <property type="entry name" value="dnlj"/>
    <property type="match status" value="1"/>
</dbReference>
<dbReference type="HAMAP" id="MF_01588">
    <property type="entry name" value="DNA_ligase_A"/>
    <property type="match status" value="1"/>
</dbReference>
<dbReference type="NCBIfam" id="NF005932">
    <property type="entry name" value="PRK07956.1"/>
    <property type="match status" value="1"/>
</dbReference>
<dbReference type="Pfam" id="PF03119">
    <property type="entry name" value="DNA_ligase_ZBD"/>
    <property type="match status" value="1"/>
</dbReference>
<keyword evidence="11 14" id="KW-0234">DNA repair</keyword>
<keyword evidence="6 14" id="KW-0479">Metal-binding</keyword>
<dbReference type="GO" id="GO:0046872">
    <property type="term" value="F:metal ion binding"/>
    <property type="evidence" value="ECO:0007669"/>
    <property type="project" value="UniProtKB-KW"/>
</dbReference>
<evidence type="ECO:0000256" key="12">
    <source>
        <dbReference type="ARBA" id="ARBA00034005"/>
    </source>
</evidence>
<dbReference type="Pfam" id="PF12826">
    <property type="entry name" value="HHH_2"/>
    <property type="match status" value="1"/>
</dbReference>
<dbReference type="Gene3D" id="3.40.50.10190">
    <property type="entry name" value="BRCT domain"/>
    <property type="match status" value="1"/>
</dbReference>
<evidence type="ECO:0000256" key="6">
    <source>
        <dbReference type="ARBA" id="ARBA00022723"/>
    </source>
</evidence>
<keyword evidence="5 14" id="KW-0235">DNA replication</keyword>
<dbReference type="PROSITE" id="PS01056">
    <property type="entry name" value="DNA_LIGASE_N2"/>
    <property type="match status" value="1"/>
</dbReference>
<dbReference type="InterPro" id="IPR012340">
    <property type="entry name" value="NA-bd_OB-fold"/>
</dbReference>
<evidence type="ECO:0000256" key="1">
    <source>
        <dbReference type="ARBA" id="ARBA00004067"/>
    </source>
</evidence>
<proteinExistence type="inferred from homology"/>
<keyword evidence="9 14" id="KW-0460">Magnesium</keyword>
<keyword evidence="4 14" id="KW-0436">Ligase</keyword>
<keyword evidence="10 14" id="KW-0520">NAD</keyword>
<reference evidence="16" key="1">
    <citation type="submission" date="2022-12" db="EMBL/GenBank/DDBJ databases">
        <title>Reference genome sequencing for broad-spectrum identification of bacterial and archaeal isolates by mass spectrometry.</title>
        <authorList>
            <person name="Sekiguchi Y."/>
            <person name="Tourlousse D.M."/>
        </authorList>
    </citation>
    <scope>NUCLEOTIDE SEQUENCE</scope>
    <source>
        <strain evidence="16">ASRB1</strain>
    </source>
</reference>
<dbReference type="InterPro" id="IPR001357">
    <property type="entry name" value="BRCT_dom"/>
</dbReference>
<dbReference type="Pfam" id="PF00533">
    <property type="entry name" value="BRCT"/>
    <property type="match status" value="1"/>
</dbReference>
<comment type="function">
    <text evidence="1 14">DNA ligase that catalyzes the formation of phosphodiester linkages between 5'-phosphoryl and 3'-hydroxyl groups in double-stranded DNA using NAD as a coenzyme and as the energy source for the reaction. It is essential for DNA replication and repair of damaged DNA.</text>
</comment>
<feature type="binding site" evidence="14">
    <location>
        <position position="194"/>
    </location>
    <ligand>
        <name>NAD(+)</name>
        <dbReference type="ChEBI" id="CHEBI:57540"/>
    </ligand>
</feature>
<name>A0A9W6CZE3_9BACT</name>
<evidence type="ECO:0000313" key="16">
    <source>
        <dbReference type="EMBL" id="GLI33097.1"/>
    </source>
</evidence>
<keyword evidence="7 14" id="KW-0227">DNA damage</keyword>
<feature type="binding site" evidence="14">
    <location>
        <begin position="49"/>
        <end position="53"/>
    </location>
    <ligand>
        <name>NAD(+)</name>
        <dbReference type="ChEBI" id="CHEBI:57540"/>
    </ligand>
</feature>
<comment type="catalytic activity">
    <reaction evidence="12 14">
        <text>NAD(+) + (deoxyribonucleotide)n-3'-hydroxyl + 5'-phospho-(deoxyribonucleotide)m = (deoxyribonucleotide)n+m + AMP + beta-nicotinamide D-nucleotide.</text>
        <dbReference type="EC" id="6.5.1.2"/>
    </reaction>
</comment>
<dbReference type="Gene3D" id="3.30.470.30">
    <property type="entry name" value="DNA ligase/mRNA capping enzyme"/>
    <property type="match status" value="1"/>
</dbReference>
<dbReference type="InterPro" id="IPR036420">
    <property type="entry name" value="BRCT_dom_sf"/>
</dbReference>
<dbReference type="EMBL" id="BSDR01000001">
    <property type="protein sequence ID" value="GLI33097.1"/>
    <property type="molecule type" value="Genomic_DNA"/>
</dbReference>
<dbReference type="InterPro" id="IPR001679">
    <property type="entry name" value="DNA_ligase"/>
</dbReference>
<evidence type="ECO:0000256" key="7">
    <source>
        <dbReference type="ARBA" id="ARBA00022763"/>
    </source>
</evidence>
<dbReference type="PIRSF" id="PIRSF001604">
    <property type="entry name" value="LigA"/>
    <property type="match status" value="1"/>
</dbReference>
<dbReference type="GO" id="GO:0006281">
    <property type="term" value="P:DNA repair"/>
    <property type="evidence" value="ECO:0007669"/>
    <property type="project" value="UniProtKB-KW"/>
</dbReference>